<dbReference type="AlphaFoldDB" id="A0A3P8KDC8"/>
<evidence type="ECO:0000313" key="2">
    <source>
        <dbReference type="Proteomes" id="UP000280036"/>
    </source>
</evidence>
<name>A0A3P8KDC8_9BACT</name>
<dbReference type="Proteomes" id="UP000280036">
    <property type="component" value="Unassembled WGS sequence"/>
</dbReference>
<gene>
    <name evidence="1" type="ORF">NCTC10126_01050</name>
</gene>
<reference evidence="1 2" key="1">
    <citation type="submission" date="2018-12" db="EMBL/GenBank/DDBJ databases">
        <authorList>
            <consortium name="Pathogen Informatics"/>
        </authorList>
    </citation>
    <scope>NUCLEOTIDE SEQUENCE [LARGE SCALE GENOMIC DNA]</scope>
    <source>
        <strain evidence="1 2">NCTC10126</strain>
    </source>
</reference>
<evidence type="ECO:0000313" key="1">
    <source>
        <dbReference type="EMBL" id="VDR42524.1"/>
    </source>
</evidence>
<sequence length="91" mass="10256">MGKFIKSKSNPNNSISEKILNNKDIDLLKDNTNLSIAKYDGVKDILARYFDKDGKLISNEDVKRSEIISELSKANSDIANFNDEILSYVTI</sequence>
<proteinExistence type="predicted"/>
<dbReference type="RefSeq" id="WP_126118680.1">
    <property type="nucleotide sequence ID" value="NZ_UZVY01000005.1"/>
</dbReference>
<organism evidence="1 2">
    <name type="scientific">Mycoplasmopsis caviae</name>
    <dbReference type="NCBI Taxonomy" id="55603"/>
    <lineage>
        <taxon>Bacteria</taxon>
        <taxon>Bacillati</taxon>
        <taxon>Mycoplasmatota</taxon>
        <taxon>Mycoplasmoidales</taxon>
        <taxon>Metamycoplasmataceae</taxon>
        <taxon>Mycoplasmopsis</taxon>
    </lineage>
</organism>
<protein>
    <submittedName>
        <fullName evidence="1">Uncharacterized protein</fullName>
    </submittedName>
</protein>
<dbReference type="EMBL" id="UZVY01000005">
    <property type="protein sequence ID" value="VDR42524.1"/>
    <property type="molecule type" value="Genomic_DNA"/>
</dbReference>
<accession>A0A3P8KDC8</accession>